<dbReference type="PANTHER" id="PTHR12081:SF7">
    <property type="entry name" value="TRANSCRIPTION FACTOR EFL-3"/>
    <property type="match status" value="1"/>
</dbReference>
<dbReference type="Pfam" id="PF02319">
    <property type="entry name" value="WHD_E2F_TDP"/>
    <property type="match status" value="2"/>
</dbReference>
<dbReference type="GeneID" id="31357163"/>
<reference evidence="8 9" key="1">
    <citation type="journal article" date="2011" name="Genome Res.">
        <title>Phylogeny-wide analysis of social amoeba genomes highlights ancient origins for complex intercellular communication.</title>
        <authorList>
            <person name="Heidel A.J."/>
            <person name="Lawal H.M."/>
            <person name="Felder M."/>
            <person name="Schilde C."/>
            <person name="Helps N.R."/>
            <person name="Tunggal B."/>
            <person name="Rivero F."/>
            <person name="John U."/>
            <person name="Schleicher M."/>
            <person name="Eichinger L."/>
            <person name="Platzer M."/>
            <person name="Noegel A.A."/>
            <person name="Schaap P."/>
            <person name="Gloeckner G."/>
        </authorList>
    </citation>
    <scope>NUCLEOTIDE SEQUENCE [LARGE SCALE GENOMIC DNA]</scope>
    <source>
        <strain evidence="9">ATCC 26659 / Pp 5 / PN500</strain>
    </source>
</reference>
<comment type="caution">
    <text evidence="8">The sequence shown here is derived from an EMBL/GenBank/DDBJ whole genome shotgun (WGS) entry which is preliminary data.</text>
</comment>
<name>D3B020_HETP5</name>
<dbReference type="Gene3D" id="1.10.10.10">
    <property type="entry name" value="Winged helix-like DNA-binding domain superfamily/Winged helix DNA-binding domain"/>
    <property type="match status" value="2"/>
</dbReference>
<keyword evidence="3 5" id="KW-0238">DNA-binding</keyword>
<sequence length="430" mass="48835">MEQQYNNNNENNDNHYEDLFNHLNFLKQTSINNMFESLLGNTNPIEQNTVFPDQILPFDIQHDMMMDDLHSVENMDSIRMERLLLQDELECMQTNTQSMYSCDYSSDESSDPMSDFETSSVEWKLNEVKVISSLQSIEFPISIASSPLPSTSTTTTTTTTSTSNPNPIFYNNNYNHNYNNNANNINYNNFNLQPKQTNSTPSSTNTSPTSTLRVARTPIAQSIPSPRISASLTTSNGAGPVKRSEKSLKKICDILLDEFRDCSRMKMDLETLKTKLKVNKRRFYEILNVMECLGVVTKEERDTFFWNGLQHIRPNIISIYVNSSAELNHSTNGFSTSDASSETSEPSIKSISNLCHLFIKLFFSRHQVSIADAKEIYNLESMPAKCKRLYDIANILDSLGIIGKVPKTGSKQYYQWLGPPTIEEILTSTL</sequence>
<evidence type="ECO:0000313" key="9">
    <source>
        <dbReference type="Proteomes" id="UP000001396"/>
    </source>
</evidence>
<dbReference type="InterPro" id="IPR036390">
    <property type="entry name" value="WH_DNA-bd_sf"/>
</dbReference>
<feature type="domain" description="E2F/DP family winged-helix DNA-binding" evidence="7">
    <location>
        <begin position="243"/>
        <end position="308"/>
    </location>
</feature>
<dbReference type="GO" id="GO:0000978">
    <property type="term" value="F:RNA polymerase II cis-regulatory region sequence-specific DNA binding"/>
    <property type="evidence" value="ECO:0007669"/>
    <property type="project" value="InterPro"/>
</dbReference>
<dbReference type="InterPro" id="IPR036388">
    <property type="entry name" value="WH-like_DNA-bd_sf"/>
</dbReference>
<dbReference type="InParanoid" id="D3B020"/>
<keyword evidence="4 5" id="KW-0804">Transcription</keyword>
<proteinExistence type="inferred from homology"/>
<evidence type="ECO:0000256" key="4">
    <source>
        <dbReference type="ARBA" id="ARBA00023163"/>
    </source>
</evidence>
<dbReference type="AlphaFoldDB" id="D3B020"/>
<keyword evidence="9" id="KW-1185">Reference proteome</keyword>
<comment type="similarity">
    <text evidence="1 5">Belongs to the E2F/DP family.</text>
</comment>
<gene>
    <name evidence="8" type="ORF">PPL_01634</name>
</gene>
<dbReference type="SUPFAM" id="SSF46785">
    <property type="entry name" value="Winged helix' DNA-binding domain"/>
    <property type="match status" value="2"/>
</dbReference>
<dbReference type="GO" id="GO:0090575">
    <property type="term" value="C:RNA polymerase II transcription regulator complex"/>
    <property type="evidence" value="ECO:0007669"/>
    <property type="project" value="TreeGrafter"/>
</dbReference>
<evidence type="ECO:0000256" key="6">
    <source>
        <dbReference type="SAM" id="MobiDB-lite"/>
    </source>
</evidence>
<dbReference type="Proteomes" id="UP000001396">
    <property type="component" value="Unassembled WGS sequence"/>
</dbReference>
<dbReference type="PANTHER" id="PTHR12081">
    <property type="entry name" value="TRANSCRIPTION FACTOR E2F"/>
    <property type="match status" value="1"/>
</dbReference>
<evidence type="ECO:0000256" key="1">
    <source>
        <dbReference type="ARBA" id="ARBA00010940"/>
    </source>
</evidence>
<keyword evidence="5" id="KW-0539">Nucleus</keyword>
<dbReference type="EMBL" id="ADBJ01000008">
    <property type="protein sequence ID" value="EFA84644.1"/>
    <property type="molecule type" value="Genomic_DNA"/>
</dbReference>
<organism evidence="8 9">
    <name type="scientific">Heterostelium pallidum (strain ATCC 26659 / Pp 5 / PN500)</name>
    <name type="common">Cellular slime mold</name>
    <name type="synonym">Polysphondylium pallidum</name>
    <dbReference type="NCBI Taxonomy" id="670386"/>
    <lineage>
        <taxon>Eukaryota</taxon>
        <taxon>Amoebozoa</taxon>
        <taxon>Evosea</taxon>
        <taxon>Eumycetozoa</taxon>
        <taxon>Dictyostelia</taxon>
        <taxon>Acytosteliales</taxon>
        <taxon>Acytosteliaceae</taxon>
        <taxon>Heterostelium</taxon>
    </lineage>
</organism>
<dbReference type="InterPro" id="IPR015633">
    <property type="entry name" value="E2F"/>
</dbReference>
<evidence type="ECO:0000256" key="2">
    <source>
        <dbReference type="ARBA" id="ARBA00023015"/>
    </source>
</evidence>
<protein>
    <recommendedName>
        <fullName evidence="7">E2F/DP family winged-helix DNA-binding domain-containing protein</fullName>
    </recommendedName>
</protein>
<dbReference type="InterPro" id="IPR003316">
    <property type="entry name" value="E2F_WHTH_DNA-bd_dom"/>
</dbReference>
<evidence type="ECO:0000256" key="3">
    <source>
        <dbReference type="ARBA" id="ARBA00023125"/>
    </source>
</evidence>
<evidence type="ECO:0000313" key="8">
    <source>
        <dbReference type="EMBL" id="EFA84644.1"/>
    </source>
</evidence>
<comment type="subcellular location">
    <subcellularLocation>
        <location evidence="5">Nucleus</location>
    </subcellularLocation>
</comment>
<evidence type="ECO:0000259" key="7">
    <source>
        <dbReference type="SMART" id="SM01372"/>
    </source>
</evidence>
<accession>D3B020</accession>
<dbReference type="RefSeq" id="XP_020436757.1">
    <property type="nucleotide sequence ID" value="XM_020572640.1"/>
</dbReference>
<evidence type="ECO:0000256" key="5">
    <source>
        <dbReference type="RuleBase" id="RU003796"/>
    </source>
</evidence>
<dbReference type="SMART" id="SM01372">
    <property type="entry name" value="E2F_TDP"/>
    <property type="match status" value="2"/>
</dbReference>
<feature type="region of interest" description="Disordered" evidence="6">
    <location>
        <begin position="190"/>
        <end position="211"/>
    </location>
</feature>
<dbReference type="GO" id="GO:0000981">
    <property type="term" value="F:DNA-binding transcription factor activity, RNA polymerase II-specific"/>
    <property type="evidence" value="ECO:0007669"/>
    <property type="project" value="TreeGrafter"/>
</dbReference>
<feature type="domain" description="E2F/DP family winged-helix DNA-binding" evidence="7">
    <location>
        <begin position="346"/>
        <end position="418"/>
    </location>
</feature>
<keyword evidence="2 5" id="KW-0805">Transcription regulation</keyword>